<keyword evidence="3" id="KW-1185">Reference proteome</keyword>
<evidence type="ECO:0000313" key="2">
    <source>
        <dbReference type="EMBL" id="TWD15880.1"/>
    </source>
</evidence>
<comment type="caution">
    <text evidence="2">The sequence shown here is derived from an EMBL/GenBank/DDBJ whole genome shotgun (WGS) entry which is preliminary data.</text>
</comment>
<evidence type="ECO:0000256" key="1">
    <source>
        <dbReference type="SAM" id="MobiDB-lite"/>
    </source>
</evidence>
<reference evidence="2 3" key="1">
    <citation type="submission" date="2019-06" db="EMBL/GenBank/DDBJ databases">
        <title>Sequencing the genomes of 1000 actinobacteria strains.</title>
        <authorList>
            <person name="Klenk H.-P."/>
        </authorList>
    </citation>
    <scope>NUCLEOTIDE SEQUENCE [LARGE SCALE GENOMIC DNA]</scope>
    <source>
        <strain evidence="2 3">DSM 18935</strain>
    </source>
</reference>
<dbReference type="AlphaFoldDB" id="A0A560WEB4"/>
<dbReference type="OrthoDB" id="5189518at2"/>
<proteinExistence type="predicted"/>
<dbReference type="GO" id="GO:0003677">
    <property type="term" value="F:DNA binding"/>
    <property type="evidence" value="ECO:0007669"/>
    <property type="project" value="InterPro"/>
</dbReference>
<feature type="region of interest" description="Disordered" evidence="1">
    <location>
        <begin position="1"/>
        <end position="23"/>
    </location>
</feature>
<dbReference type="InterPro" id="IPR011010">
    <property type="entry name" value="DNA_brk_join_enz"/>
</dbReference>
<organism evidence="2 3">
    <name type="scientific">Marihabitans asiaticum</name>
    <dbReference type="NCBI Taxonomy" id="415218"/>
    <lineage>
        <taxon>Bacteria</taxon>
        <taxon>Bacillati</taxon>
        <taxon>Actinomycetota</taxon>
        <taxon>Actinomycetes</taxon>
        <taxon>Micrococcales</taxon>
        <taxon>Intrasporangiaceae</taxon>
        <taxon>Marihabitans</taxon>
    </lineage>
</organism>
<dbReference type="Proteomes" id="UP000315628">
    <property type="component" value="Unassembled WGS sequence"/>
</dbReference>
<sequence length="339" mass="37697">MSNNQLVARRKRTPRTQSGAASLRAREEALTAAPEPLPAEYLEWLRTTYKSKKVTETELARMRPAIVEAMTHCPGRGMRSMELRTSQVVTLLMWAKQVRGLTDVAQIFTREHIEDFCSTALSTVSEKTRSDYRGRLRPIADSLHPETAPEPAPVLRRKDVQGPYTPDEMNVIRRAILVQPTDELVRQLCVCVGLGVGAGINSSELKTIRTSDVHLEADGAVRVEIRGDKARTLWVHRDWEDVAARGVQGRAANALLLGENPNRRNVTSNLFQRAHLYGDVPELSQDRLRATWIVGHLNRATPFSVLCHAAGLSSTRALFDLLEFVTVAPAKGALRGEGR</sequence>
<evidence type="ECO:0000313" key="3">
    <source>
        <dbReference type="Proteomes" id="UP000315628"/>
    </source>
</evidence>
<accession>A0A560WEB4</accession>
<dbReference type="EMBL" id="VIUW01000002">
    <property type="protein sequence ID" value="TWD15880.1"/>
    <property type="molecule type" value="Genomic_DNA"/>
</dbReference>
<name>A0A560WEB4_9MICO</name>
<dbReference type="SUPFAM" id="SSF56349">
    <property type="entry name" value="DNA breaking-rejoining enzymes"/>
    <property type="match status" value="1"/>
</dbReference>
<evidence type="ECO:0008006" key="4">
    <source>
        <dbReference type="Google" id="ProtNLM"/>
    </source>
</evidence>
<dbReference type="RefSeq" id="WP_144856883.1">
    <property type="nucleotide sequence ID" value="NZ_BAAAYT010000001.1"/>
</dbReference>
<gene>
    <name evidence="2" type="ORF">FB557_1416</name>
</gene>
<protein>
    <recommendedName>
        <fullName evidence="4">Phage integrase family protein</fullName>
    </recommendedName>
</protein>